<evidence type="ECO:0000256" key="5">
    <source>
        <dbReference type="ARBA" id="ARBA00022989"/>
    </source>
</evidence>
<evidence type="ECO:0000256" key="4">
    <source>
        <dbReference type="ARBA" id="ARBA00022692"/>
    </source>
</evidence>
<keyword evidence="2" id="KW-0813">Transport</keyword>
<proteinExistence type="predicted"/>
<sequence>MPASAGEYCAYGIGSALACVSRGVTGVGAAIIFLVVWVVFSVAGASTGTLKETVALEAWVGLLTMAPFIWSANIREHTNWLILVSFLPFQAGFVPVGTITLQRVSPAYLELTFAALIALFVVERVVSGARESKAKAAVVTPAGELGDEDGNDNSVIVVLGGVEGEEVKPVNWRREPIKFLYAPVENRGFTFNGKNWQFMLIWAFAGCASGFLGGMTGTHGPPTIACYTTMKVSKDVTRATSAAILVTVMLARFVTYAINGLFVIKKPGLYGAAGACGIVGVAFGIWAQKFVNKDQFTRILLGILACGAVLMLYKGIVDL</sequence>
<reference evidence="9" key="1">
    <citation type="journal article" date="2006" name="Proc. Natl. Acad. Sci. U.S.A.">
        <title>Genome analysis of the smallest free-living eukaryote Ostreococcus tauri unveils many unique features.</title>
        <authorList>
            <person name="Derelle E."/>
            <person name="Ferraz C."/>
            <person name="Rombauts S."/>
            <person name="Rouze P."/>
            <person name="Worden A.Z."/>
            <person name="Robbens S."/>
            <person name="Partensky F."/>
            <person name="Degroeve S."/>
            <person name="Echeynie S."/>
            <person name="Cooke R."/>
            <person name="Saeys Y."/>
            <person name="Wuyts J."/>
            <person name="Jabbari K."/>
            <person name="Bowler C."/>
            <person name="Panaud O."/>
            <person name="Piegu B."/>
            <person name="Ball S.G."/>
            <person name="Ral J.-P."/>
            <person name="Bouget F.-Y."/>
            <person name="Piganeau G."/>
            <person name="De Baets B."/>
            <person name="Picard A."/>
            <person name="Delseny M."/>
            <person name="Demaille J."/>
            <person name="Van de Peer Y."/>
            <person name="Moreau H."/>
        </authorList>
    </citation>
    <scope>NUCLEOTIDE SEQUENCE [LARGE SCALE GENOMIC DNA]</scope>
    <source>
        <strain evidence="9">OTTH 0595 / CCAP 157/2 / RCC745</strain>
    </source>
</reference>
<keyword evidence="9" id="KW-1185">Reference proteome</keyword>
<evidence type="ECO:0000256" key="1">
    <source>
        <dbReference type="ARBA" id="ARBA00004651"/>
    </source>
</evidence>
<dbReference type="InParanoid" id="Q019S9"/>
<keyword evidence="3" id="KW-1003">Cell membrane</keyword>
<evidence type="ECO:0000256" key="2">
    <source>
        <dbReference type="ARBA" id="ARBA00022448"/>
    </source>
</evidence>
<feature type="transmembrane region" description="Helical" evidence="7">
    <location>
        <begin position="299"/>
        <end position="316"/>
    </location>
</feature>
<dbReference type="InterPro" id="IPR052017">
    <property type="entry name" value="TSUP"/>
</dbReference>
<dbReference type="KEGG" id="ota:OT_ostta05g00900"/>
<feature type="transmembrane region" description="Helical" evidence="7">
    <location>
        <begin position="107"/>
        <end position="126"/>
    </location>
</feature>
<dbReference type="RefSeq" id="XP_003079188.1">
    <property type="nucleotide sequence ID" value="XM_003079140.1"/>
</dbReference>
<evidence type="ECO:0000313" key="8">
    <source>
        <dbReference type="EMBL" id="CAL53846.1"/>
    </source>
</evidence>
<accession>Q019S9</accession>
<feature type="transmembrane region" description="Helical" evidence="7">
    <location>
        <begin position="239"/>
        <end position="262"/>
    </location>
</feature>
<dbReference type="Proteomes" id="UP000009170">
    <property type="component" value="Unassembled WGS sequence"/>
</dbReference>
<name>Q019S9_OSTTA</name>
<gene>
    <name evidence="8" type="ORF">OT_ostta05g00900</name>
</gene>
<dbReference type="GO" id="GO:0005886">
    <property type="term" value="C:plasma membrane"/>
    <property type="evidence" value="ECO:0007669"/>
    <property type="project" value="UniProtKB-SubCell"/>
</dbReference>
<comment type="subcellular location">
    <subcellularLocation>
        <location evidence="1">Cell membrane</location>
        <topology evidence="1">Multi-pass membrane protein</topology>
    </subcellularLocation>
</comment>
<dbReference type="OMA" id="IREHTNW"/>
<evidence type="ECO:0000256" key="7">
    <source>
        <dbReference type="SAM" id="Phobius"/>
    </source>
</evidence>
<reference evidence="8 9" key="2">
    <citation type="journal article" date="2014" name="BMC Genomics">
        <title>An improved genome of the model marine alga Ostreococcus tauri unfolds by assessing Illumina de novo assemblies.</title>
        <authorList>
            <person name="Blanc-Mathieu R."/>
            <person name="Verhelst B."/>
            <person name="Derelle E."/>
            <person name="Rombauts S."/>
            <person name="Bouget F.Y."/>
            <person name="Carre I."/>
            <person name="Chateau A."/>
            <person name="Eyre-Walker A."/>
            <person name="Grimsley N."/>
            <person name="Moreau H."/>
            <person name="Piegu B."/>
            <person name="Rivals E."/>
            <person name="Schackwitz W."/>
            <person name="Van de Peer Y."/>
            <person name="Piganeau G."/>
        </authorList>
    </citation>
    <scope>NUCLEOTIDE SEQUENCE [LARGE SCALE GENOMIC DNA]</scope>
    <source>
        <strain evidence="9">OTTH 0595 / CCAP 157/2 / RCC745</strain>
    </source>
</reference>
<evidence type="ECO:0000256" key="6">
    <source>
        <dbReference type="ARBA" id="ARBA00023136"/>
    </source>
</evidence>
<dbReference type="PANTHER" id="PTHR30269:SF38">
    <property type="entry name" value="SULFITE EXPORTER TAUE_SAFE"/>
    <property type="match status" value="1"/>
</dbReference>
<feature type="transmembrane region" description="Helical" evidence="7">
    <location>
        <begin position="80"/>
        <end position="101"/>
    </location>
</feature>
<feature type="transmembrane region" description="Helical" evidence="7">
    <location>
        <begin position="23"/>
        <end position="42"/>
    </location>
</feature>
<keyword evidence="5 7" id="KW-1133">Transmembrane helix</keyword>
<feature type="transmembrane region" description="Helical" evidence="7">
    <location>
        <begin position="268"/>
        <end position="287"/>
    </location>
</feature>
<dbReference type="OrthoDB" id="543127at2759"/>
<dbReference type="EMBL" id="CAID01000005">
    <property type="protein sequence ID" value="CAL53846.1"/>
    <property type="molecule type" value="Genomic_DNA"/>
</dbReference>
<dbReference type="Pfam" id="PF01925">
    <property type="entry name" value="TauE"/>
    <property type="match status" value="1"/>
</dbReference>
<keyword evidence="6 7" id="KW-0472">Membrane</keyword>
<organism evidence="8 9">
    <name type="scientific">Ostreococcus tauri</name>
    <name type="common">Marine green alga</name>
    <dbReference type="NCBI Taxonomy" id="70448"/>
    <lineage>
        <taxon>Eukaryota</taxon>
        <taxon>Viridiplantae</taxon>
        <taxon>Chlorophyta</taxon>
        <taxon>Mamiellophyceae</taxon>
        <taxon>Mamiellales</taxon>
        <taxon>Bathycoccaceae</taxon>
        <taxon>Ostreococcus</taxon>
    </lineage>
</organism>
<keyword evidence="4 7" id="KW-0812">Transmembrane</keyword>
<feature type="transmembrane region" description="Helical" evidence="7">
    <location>
        <begin position="54"/>
        <end position="73"/>
    </location>
</feature>
<evidence type="ECO:0000256" key="3">
    <source>
        <dbReference type="ARBA" id="ARBA00022475"/>
    </source>
</evidence>
<evidence type="ECO:0000313" key="9">
    <source>
        <dbReference type="Proteomes" id="UP000009170"/>
    </source>
</evidence>
<comment type="caution">
    <text evidence="8">The sequence shown here is derived from an EMBL/GenBank/DDBJ whole genome shotgun (WGS) entry which is preliminary data.</text>
</comment>
<dbReference type="PANTHER" id="PTHR30269">
    <property type="entry name" value="TRANSMEMBRANE PROTEIN YFCA"/>
    <property type="match status" value="1"/>
</dbReference>
<dbReference type="AlphaFoldDB" id="Q019S9"/>
<protein>
    <submittedName>
        <fullName evidence="8">Transmembrane protein TauE like</fullName>
    </submittedName>
</protein>
<dbReference type="GeneID" id="9833310"/>
<dbReference type="InterPro" id="IPR002781">
    <property type="entry name" value="TM_pro_TauE-like"/>
</dbReference>